<evidence type="ECO:0000313" key="5">
    <source>
        <dbReference type="EMBL" id="OWQ96804.1"/>
    </source>
</evidence>
<dbReference type="Gene3D" id="3.40.50.720">
    <property type="entry name" value="NAD(P)-binding Rossmann-like Domain"/>
    <property type="match status" value="2"/>
</dbReference>
<dbReference type="Pfam" id="PF00106">
    <property type="entry name" value="adh_short"/>
    <property type="match status" value="1"/>
</dbReference>
<accession>A0A246JUN8</accession>
<dbReference type="InterPro" id="IPR051687">
    <property type="entry name" value="Peroxisomal_Beta-Oxidation"/>
</dbReference>
<dbReference type="InterPro" id="IPR036291">
    <property type="entry name" value="NAD(P)-bd_dom_sf"/>
</dbReference>
<dbReference type="OrthoDB" id="9804774at2"/>
<dbReference type="PRINTS" id="PR00081">
    <property type="entry name" value="GDHRDH"/>
</dbReference>
<feature type="domain" description="Ketoreductase" evidence="4">
    <location>
        <begin position="10"/>
        <end position="203"/>
    </location>
</feature>
<reference evidence="5 6" key="1">
    <citation type="journal article" date="2010" name="Int. J. Syst. Evol. Microbiol.">
        <title>Sphingopyxis bauzanensis sp. nov., a psychrophilic bacterium isolated from soil.</title>
        <authorList>
            <person name="Zhang D.C."/>
            <person name="Liu H.C."/>
            <person name="Xin Y.H."/>
            <person name="Zhou Y.G."/>
            <person name="Schinner F."/>
            <person name="Margesin R."/>
        </authorList>
    </citation>
    <scope>NUCLEOTIDE SEQUENCE [LARGE SCALE GENOMIC DNA]</scope>
    <source>
        <strain evidence="5 6">DSM 22271</strain>
    </source>
</reference>
<dbReference type="PANTHER" id="PTHR45024">
    <property type="entry name" value="DEHYDROGENASES, SHORT CHAIN"/>
    <property type="match status" value="1"/>
</dbReference>
<dbReference type="RefSeq" id="WP_088440660.1">
    <property type="nucleotide sequence ID" value="NZ_BMMC01000014.1"/>
</dbReference>
<name>A0A246JUN8_9SPHN</name>
<dbReference type="PROSITE" id="PS00061">
    <property type="entry name" value="ADH_SHORT"/>
    <property type="match status" value="1"/>
</dbReference>
<evidence type="ECO:0000256" key="1">
    <source>
        <dbReference type="ARBA" id="ARBA00006484"/>
    </source>
</evidence>
<dbReference type="SMART" id="SM00822">
    <property type="entry name" value="PKS_KR"/>
    <property type="match status" value="1"/>
</dbReference>
<dbReference type="PANTHER" id="PTHR45024:SF2">
    <property type="entry name" value="SCP2 DOMAIN-CONTAINING PROTEIN"/>
    <property type="match status" value="1"/>
</dbReference>
<evidence type="ECO:0000256" key="2">
    <source>
        <dbReference type="ARBA" id="ARBA00023002"/>
    </source>
</evidence>
<comment type="similarity">
    <text evidence="1 3">Belongs to the short-chain dehydrogenases/reductases (SDR) family.</text>
</comment>
<dbReference type="EMBL" id="NISK01000002">
    <property type="protein sequence ID" value="OWQ96804.1"/>
    <property type="molecule type" value="Genomic_DNA"/>
</dbReference>
<dbReference type="PRINTS" id="PR00080">
    <property type="entry name" value="SDRFAMILY"/>
</dbReference>
<dbReference type="InterPro" id="IPR020904">
    <property type="entry name" value="Sc_DH/Rdtase_CS"/>
</dbReference>
<dbReference type="SUPFAM" id="SSF51735">
    <property type="entry name" value="NAD(P)-binding Rossmann-fold domains"/>
    <property type="match status" value="1"/>
</dbReference>
<sequence length="299" mass="30610">MVDRLRFDDEVVVVTGAGSGLGRAYALELAARGAKLVVNDLGGSTDGQGSDASAAARVVAEIEAQGGEAVASFDSVATPAGGKAIVAAALDKWGRLDALISNAGILRDRSYAKLDFDEARSVIDVHLWGGGFFVAQPAFNAMKEGGRGGRILLTTSASGLLGNFGQASYGAAKMGLVGLMRTLRIEGEKAGIKVNALAPIAGTRLTGAPVDDDAPKGPGKVAPIAVALAHAQCPTNGEIYMAGAGWYSRVMIGVTEGWVSPDATAETILANWDKVSDASTYSEPRSAGDISTIMRNITG</sequence>
<dbReference type="InterPro" id="IPR002347">
    <property type="entry name" value="SDR_fam"/>
</dbReference>
<dbReference type="Proteomes" id="UP000197361">
    <property type="component" value="Unassembled WGS sequence"/>
</dbReference>
<keyword evidence="2" id="KW-0560">Oxidoreductase</keyword>
<dbReference type="GO" id="GO:0016491">
    <property type="term" value="F:oxidoreductase activity"/>
    <property type="evidence" value="ECO:0007669"/>
    <property type="project" value="UniProtKB-KW"/>
</dbReference>
<evidence type="ECO:0000256" key="3">
    <source>
        <dbReference type="RuleBase" id="RU000363"/>
    </source>
</evidence>
<protein>
    <submittedName>
        <fullName evidence="5">Short-chain dehydrogenase</fullName>
    </submittedName>
</protein>
<comment type="caution">
    <text evidence="5">The sequence shown here is derived from an EMBL/GenBank/DDBJ whole genome shotgun (WGS) entry which is preliminary data.</text>
</comment>
<organism evidence="5 6">
    <name type="scientific">Sphingopyxis bauzanensis</name>
    <dbReference type="NCBI Taxonomy" id="651663"/>
    <lineage>
        <taxon>Bacteria</taxon>
        <taxon>Pseudomonadati</taxon>
        <taxon>Pseudomonadota</taxon>
        <taxon>Alphaproteobacteria</taxon>
        <taxon>Sphingomonadales</taxon>
        <taxon>Sphingomonadaceae</taxon>
        <taxon>Sphingopyxis</taxon>
    </lineage>
</organism>
<evidence type="ECO:0000313" key="6">
    <source>
        <dbReference type="Proteomes" id="UP000197361"/>
    </source>
</evidence>
<dbReference type="AlphaFoldDB" id="A0A246JUN8"/>
<dbReference type="InterPro" id="IPR057326">
    <property type="entry name" value="KR_dom"/>
</dbReference>
<evidence type="ECO:0000259" key="4">
    <source>
        <dbReference type="SMART" id="SM00822"/>
    </source>
</evidence>
<proteinExistence type="inferred from homology"/>
<keyword evidence="6" id="KW-1185">Reference proteome</keyword>
<gene>
    <name evidence="5" type="ORF">CDQ92_06675</name>
</gene>